<keyword evidence="7" id="KW-0733">Signal recognition particle</keyword>
<dbReference type="SUPFAM" id="SSF48452">
    <property type="entry name" value="TPR-like"/>
    <property type="match status" value="1"/>
</dbReference>
<keyword evidence="5" id="KW-0963">Cytoplasm</keyword>
<proteinExistence type="inferred from homology"/>
<organism evidence="11 12">
    <name type="scientific">Starmerella bacillaris</name>
    <name type="common">Yeast</name>
    <name type="synonym">Candida zemplinina</name>
    <dbReference type="NCBI Taxonomy" id="1247836"/>
    <lineage>
        <taxon>Eukaryota</taxon>
        <taxon>Fungi</taxon>
        <taxon>Dikarya</taxon>
        <taxon>Ascomycota</taxon>
        <taxon>Saccharomycotina</taxon>
        <taxon>Dipodascomycetes</taxon>
        <taxon>Dipodascales</taxon>
        <taxon>Trichomonascaceae</taxon>
        <taxon>Starmerella</taxon>
    </lineage>
</organism>
<dbReference type="GO" id="GO:0043022">
    <property type="term" value="F:ribosome binding"/>
    <property type="evidence" value="ECO:0007669"/>
    <property type="project" value="TreeGrafter"/>
</dbReference>
<evidence type="ECO:0000313" key="11">
    <source>
        <dbReference type="EMBL" id="GMM50485.1"/>
    </source>
</evidence>
<feature type="compositionally biased region" description="Low complexity" evidence="9">
    <location>
        <begin position="496"/>
        <end position="515"/>
    </location>
</feature>
<dbReference type="InterPro" id="IPR011990">
    <property type="entry name" value="TPR-like_helical_dom_sf"/>
</dbReference>
<evidence type="ECO:0000259" key="10">
    <source>
        <dbReference type="Pfam" id="PF08492"/>
    </source>
</evidence>
<evidence type="ECO:0000256" key="3">
    <source>
        <dbReference type="ARBA" id="ARBA00007676"/>
    </source>
</evidence>
<keyword evidence="12" id="KW-1185">Reference proteome</keyword>
<dbReference type="PANTHER" id="PTHR14094">
    <property type="entry name" value="SIGNAL RECOGNITION PARTICLE 72"/>
    <property type="match status" value="1"/>
</dbReference>
<keyword evidence="6" id="KW-0256">Endoplasmic reticulum</keyword>
<feature type="region of interest" description="Disordered" evidence="9">
    <location>
        <begin position="435"/>
        <end position="527"/>
    </location>
</feature>
<comment type="similarity">
    <text evidence="3">Belongs to the SRP72 family.</text>
</comment>
<dbReference type="EMBL" id="BTGC01000003">
    <property type="protein sequence ID" value="GMM50485.1"/>
    <property type="molecule type" value="Genomic_DNA"/>
</dbReference>
<evidence type="ECO:0000256" key="8">
    <source>
        <dbReference type="ARBA" id="ARBA00023274"/>
    </source>
</evidence>
<feature type="compositionally biased region" description="Basic and acidic residues" evidence="9">
    <location>
        <begin position="463"/>
        <end position="474"/>
    </location>
</feature>
<dbReference type="InterPro" id="IPR013699">
    <property type="entry name" value="Signal_recog_part_SRP72_RNA-bd"/>
</dbReference>
<dbReference type="InterPro" id="IPR026270">
    <property type="entry name" value="SRP72"/>
</dbReference>
<dbReference type="PANTHER" id="PTHR14094:SF9">
    <property type="entry name" value="SIGNAL RECOGNITION PARTICLE SUBUNIT SRP72"/>
    <property type="match status" value="1"/>
</dbReference>
<gene>
    <name evidence="11" type="ORF">DASB73_014430</name>
</gene>
<reference evidence="11 12" key="1">
    <citation type="journal article" date="2023" name="Elife">
        <title>Identification of key yeast species and microbe-microbe interactions impacting larval growth of Drosophila in the wild.</title>
        <authorList>
            <person name="Mure A."/>
            <person name="Sugiura Y."/>
            <person name="Maeda R."/>
            <person name="Honda K."/>
            <person name="Sakurai N."/>
            <person name="Takahashi Y."/>
            <person name="Watada M."/>
            <person name="Katoh T."/>
            <person name="Gotoh A."/>
            <person name="Gotoh Y."/>
            <person name="Taniguchi I."/>
            <person name="Nakamura K."/>
            <person name="Hayashi T."/>
            <person name="Katayama T."/>
            <person name="Uemura T."/>
            <person name="Hattori Y."/>
        </authorList>
    </citation>
    <scope>NUCLEOTIDE SEQUENCE [LARGE SCALE GENOMIC DNA]</scope>
    <source>
        <strain evidence="11 12">SB-73</strain>
    </source>
</reference>
<evidence type="ECO:0000256" key="1">
    <source>
        <dbReference type="ARBA" id="ARBA00004240"/>
    </source>
</evidence>
<feature type="compositionally biased region" description="Basic residues" evidence="9">
    <location>
        <begin position="516"/>
        <end position="527"/>
    </location>
</feature>
<dbReference type="GO" id="GO:0005783">
    <property type="term" value="C:endoplasmic reticulum"/>
    <property type="evidence" value="ECO:0007669"/>
    <property type="project" value="UniProtKB-SubCell"/>
</dbReference>
<dbReference type="GO" id="GO:0005786">
    <property type="term" value="C:signal recognition particle, endoplasmic reticulum targeting"/>
    <property type="evidence" value="ECO:0007669"/>
    <property type="project" value="UniProtKB-KW"/>
</dbReference>
<dbReference type="Proteomes" id="UP001362899">
    <property type="component" value="Unassembled WGS sequence"/>
</dbReference>
<evidence type="ECO:0000256" key="6">
    <source>
        <dbReference type="ARBA" id="ARBA00022824"/>
    </source>
</evidence>
<feature type="compositionally biased region" description="Basic residues" evidence="9">
    <location>
        <begin position="440"/>
        <end position="452"/>
    </location>
</feature>
<sequence>MVVDKFQNLQITSERLALLDKITEYEEVISSDASESVKNAAKIDKARVLIEIEKYGSVIKLMNPDSSDEEAVFWAYAQYKMGNIDILREKISKHSPVGARLALAQAEYRFGNIDTALTILTEYSGSKDISEEDADDVLVNLGAIRALGGVVPDENSSRFEDVYNSACAYIARGEFEKALDLLDSAEKLVEDEDDLLNLKLQRATVKAWNNGEGIDELKTYLNENKAASLNDRATPLATIVSNNILAAEFKGGDLDVIHEALKTYDDLDFVSKELNSNQYQILNRNLLKLRAKAGMHTLHAAKKHANRFPSDVEPWVVAQKYNHSYLTFQRFRISRGLYCDALNNKKGRNSLIEPNLRKGYMETALAVATLPEYSELVIKPEESELVEYFSSLQDDDIREAGLCTVGKGPDVDSLFPKIDSLIDGVEVTIDESVYNTPHYPSKKRQSRNKRARPASFNSEALPDPERWLPKRDRSSYANKKKKQQQNTQGGVADNVTESSASPASTSAPTSSSSKPKGGKKIKKRGKK</sequence>
<evidence type="ECO:0000256" key="5">
    <source>
        <dbReference type="ARBA" id="ARBA00022490"/>
    </source>
</evidence>
<dbReference type="AlphaFoldDB" id="A0AAV5RG39"/>
<comment type="subcellular location">
    <subcellularLocation>
        <location evidence="2">Cytoplasm</location>
    </subcellularLocation>
    <subcellularLocation>
        <location evidence="1">Endoplasmic reticulum</location>
    </subcellularLocation>
</comment>
<dbReference type="GO" id="GO:0008312">
    <property type="term" value="F:7S RNA binding"/>
    <property type="evidence" value="ECO:0007669"/>
    <property type="project" value="InterPro"/>
</dbReference>
<dbReference type="GO" id="GO:0006614">
    <property type="term" value="P:SRP-dependent cotranslational protein targeting to membrane"/>
    <property type="evidence" value="ECO:0007669"/>
    <property type="project" value="InterPro"/>
</dbReference>
<name>A0AAV5RG39_STABA</name>
<evidence type="ECO:0000256" key="7">
    <source>
        <dbReference type="ARBA" id="ARBA00023135"/>
    </source>
</evidence>
<evidence type="ECO:0000313" key="12">
    <source>
        <dbReference type="Proteomes" id="UP001362899"/>
    </source>
</evidence>
<comment type="caution">
    <text evidence="11">The sequence shown here is derived from an EMBL/GenBank/DDBJ whole genome shotgun (WGS) entry which is preliminary data.</text>
</comment>
<dbReference type="Pfam" id="PF08492">
    <property type="entry name" value="SRP72"/>
    <property type="match status" value="1"/>
</dbReference>
<protein>
    <recommendedName>
        <fullName evidence="4">Signal recognition particle subunit SRP72</fullName>
    </recommendedName>
</protein>
<feature type="domain" description="Signal recognition particle SRP72 subunit RNA-binding" evidence="10">
    <location>
        <begin position="441"/>
        <end position="476"/>
    </location>
</feature>
<evidence type="ECO:0000256" key="4">
    <source>
        <dbReference type="ARBA" id="ARBA00018350"/>
    </source>
</evidence>
<evidence type="ECO:0000256" key="9">
    <source>
        <dbReference type="SAM" id="MobiDB-lite"/>
    </source>
</evidence>
<accession>A0AAV5RG39</accession>
<evidence type="ECO:0000256" key="2">
    <source>
        <dbReference type="ARBA" id="ARBA00004496"/>
    </source>
</evidence>
<keyword evidence="8" id="KW-0687">Ribonucleoprotein</keyword>